<sequence>MLLNFINFSKLIDFLDISTILWHFSQMRHVLSMLFSYLRQFI</sequence>
<evidence type="ECO:0000313" key="1">
    <source>
        <dbReference type="EMBL" id="KXA20088.1"/>
    </source>
</evidence>
<gene>
    <name evidence="1" type="ORF">HMPREF3208_00927</name>
</gene>
<accession>A0A133NUX6</accession>
<comment type="caution">
    <text evidence="1">The sequence shown here is derived from an EMBL/GenBank/DDBJ whole genome shotgun (WGS) entry which is preliminary data.</text>
</comment>
<reference evidence="1 2" key="1">
    <citation type="submission" date="2016-01" db="EMBL/GenBank/DDBJ databases">
        <authorList>
            <person name="Oliw E.H."/>
        </authorList>
    </citation>
    <scope>NUCLEOTIDE SEQUENCE [LARGE SCALE GENOMIC DNA]</scope>
    <source>
        <strain evidence="1 2">PSS_7772B</strain>
    </source>
</reference>
<evidence type="ECO:0000313" key="2">
    <source>
        <dbReference type="Proteomes" id="UP000070687"/>
    </source>
</evidence>
<name>A0A133NUX6_GARVA</name>
<dbReference type="EMBL" id="LRQB01000053">
    <property type="protein sequence ID" value="KXA20088.1"/>
    <property type="molecule type" value="Genomic_DNA"/>
</dbReference>
<dbReference type="PATRIC" id="fig|2702.100.peg.907"/>
<dbReference type="AlphaFoldDB" id="A0A133NUX6"/>
<protein>
    <submittedName>
        <fullName evidence="1">Uncharacterized protein</fullName>
    </submittedName>
</protein>
<dbReference type="Proteomes" id="UP000070687">
    <property type="component" value="Unassembled WGS sequence"/>
</dbReference>
<proteinExistence type="predicted"/>
<organism evidence="1 2">
    <name type="scientific">Gardnerella vaginalis</name>
    <dbReference type="NCBI Taxonomy" id="2702"/>
    <lineage>
        <taxon>Bacteria</taxon>
        <taxon>Bacillati</taxon>
        <taxon>Actinomycetota</taxon>
        <taxon>Actinomycetes</taxon>
        <taxon>Bifidobacteriales</taxon>
        <taxon>Bifidobacteriaceae</taxon>
        <taxon>Gardnerella</taxon>
    </lineage>
</organism>